<dbReference type="SUPFAM" id="SSF52402">
    <property type="entry name" value="Adenine nucleotide alpha hydrolases-like"/>
    <property type="match status" value="1"/>
</dbReference>
<dbReference type="Gene3D" id="3.40.50.620">
    <property type="entry name" value="HUPs"/>
    <property type="match status" value="1"/>
</dbReference>
<dbReference type="GO" id="GO:0016783">
    <property type="term" value="F:sulfurtransferase activity"/>
    <property type="evidence" value="ECO:0007669"/>
    <property type="project" value="InterPro"/>
</dbReference>
<name>A0A562JBN2_9FIRM</name>
<dbReference type="PANTHER" id="PTHR43169">
    <property type="entry name" value="EXSB FAMILY PROTEIN"/>
    <property type="match status" value="1"/>
</dbReference>
<dbReference type="OrthoDB" id="9776919at2"/>
<dbReference type="PIRSF" id="PIRSF006661">
    <property type="entry name" value="PP-lp_UCP006661"/>
    <property type="match status" value="1"/>
</dbReference>
<dbReference type="InterPro" id="IPR005232">
    <property type="entry name" value="LarE"/>
</dbReference>
<dbReference type="Pfam" id="PF00733">
    <property type="entry name" value="Asn_synthase"/>
    <property type="match status" value="1"/>
</dbReference>
<sequence>MENKFLLLEEKINKLVEGGVCIAFSGGVDSSLILKLSCEAGKKQNKNVYAVTFETRLHPVSDVTVSKKVAGEMGAIHKIIQVNEFENKEILKNPVNRCYLCKKSLFVNLTEFAKNNDLKYVVDGTNADDLKVYRPGVKALGELGVVSPLAELDISKQEVREMAKSLNISVASRPSAPCMATRLPYNTELNFEILEKIDKAEDFIKSLGFDVVRVRVHNDIARIEVTKENMIKLVENSQSIIDFMKRSGFVYITLDIEGFRSGSMDINLEK</sequence>
<protein>
    <recommendedName>
        <fullName evidence="2">Asparagine synthetase domain-containing protein</fullName>
    </recommendedName>
</protein>
<dbReference type="InterPro" id="IPR001962">
    <property type="entry name" value="Asn_synthase"/>
</dbReference>
<feature type="domain" description="Asparagine synthetase" evidence="2">
    <location>
        <begin position="20"/>
        <end position="90"/>
    </location>
</feature>
<evidence type="ECO:0000256" key="1">
    <source>
        <dbReference type="PIRSR" id="PIRSR006661-1"/>
    </source>
</evidence>
<dbReference type="GO" id="GO:0004066">
    <property type="term" value="F:asparagine synthase (glutamine-hydrolyzing) activity"/>
    <property type="evidence" value="ECO:0007669"/>
    <property type="project" value="InterPro"/>
</dbReference>
<evidence type="ECO:0000259" key="2">
    <source>
        <dbReference type="Pfam" id="PF00733"/>
    </source>
</evidence>
<evidence type="ECO:0000313" key="3">
    <source>
        <dbReference type="EMBL" id="TWH80648.1"/>
    </source>
</evidence>
<proteinExistence type="predicted"/>
<reference evidence="3 4" key="1">
    <citation type="submission" date="2019-07" db="EMBL/GenBank/DDBJ databases">
        <title>Genomic Encyclopedia of Type Strains, Phase I: the one thousand microbial genomes (KMG-I) project.</title>
        <authorList>
            <person name="Kyrpides N."/>
        </authorList>
    </citation>
    <scope>NUCLEOTIDE SEQUENCE [LARGE SCALE GENOMIC DNA]</scope>
    <source>
        <strain evidence="3 4">DSM 13558</strain>
    </source>
</reference>
<dbReference type="NCBIfam" id="TIGR00268">
    <property type="entry name" value="ATP-dependent sacrificial sulfur transferase LarE"/>
    <property type="match status" value="1"/>
</dbReference>
<dbReference type="PANTHER" id="PTHR43169:SF2">
    <property type="entry name" value="NAD_GMP SYNTHASE DOMAIN-CONTAINING PROTEIN"/>
    <property type="match status" value="1"/>
</dbReference>
<accession>A0A562JBN2</accession>
<dbReference type="EMBL" id="VLKH01000004">
    <property type="protein sequence ID" value="TWH80648.1"/>
    <property type="molecule type" value="Genomic_DNA"/>
</dbReference>
<feature type="active site" description="Nucleophile and sulfur donor" evidence="1">
    <location>
        <position position="178"/>
    </location>
</feature>
<gene>
    <name evidence="3" type="ORF">LY60_01910</name>
</gene>
<evidence type="ECO:0000313" key="4">
    <source>
        <dbReference type="Proteomes" id="UP000315343"/>
    </source>
</evidence>
<dbReference type="AlphaFoldDB" id="A0A562JBN2"/>
<dbReference type="InterPro" id="IPR014729">
    <property type="entry name" value="Rossmann-like_a/b/a_fold"/>
</dbReference>
<organism evidence="3 4">
    <name type="scientific">Sedimentibacter saalensis</name>
    <dbReference type="NCBI Taxonomy" id="130788"/>
    <lineage>
        <taxon>Bacteria</taxon>
        <taxon>Bacillati</taxon>
        <taxon>Bacillota</taxon>
        <taxon>Tissierellia</taxon>
        <taxon>Sedimentibacter</taxon>
    </lineage>
</organism>
<keyword evidence="4" id="KW-1185">Reference proteome</keyword>
<dbReference type="RefSeq" id="WP_145082666.1">
    <property type="nucleotide sequence ID" value="NZ_DAMBUX010000011.1"/>
</dbReference>
<dbReference type="Proteomes" id="UP000315343">
    <property type="component" value="Unassembled WGS sequence"/>
</dbReference>
<dbReference type="GO" id="GO:0006529">
    <property type="term" value="P:asparagine biosynthetic process"/>
    <property type="evidence" value="ECO:0007669"/>
    <property type="project" value="InterPro"/>
</dbReference>
<dbReference type="InterPro" id="IPR052188">
    <property type="entry name" value="Ni-pincer_cofactor_biosynth"/>
</dbReference>
<dbReference type="CDD" id="cd01990">
    <property type="entry name" value="LarE-like"/>
    <property type="match status" value="1"/>
</dbReference>
<comment type="caution">
    <text evidence="3">The sequence shown here is derived from an EMBL/GenBank/DDBJ whole genome shotgun (WGS) entry which is preliminary data.</text>
</comment>